<feature type="domain" description="Gp5/Type VI secretion system Vgr protein OB-fold" evidence="2">
    <location>
        <begin position="19"/>
        <end position="96"/>
    </location>
</feature>
<dbReference type="EMBL" id="MN988521">
    <property type="protein sequence ID" value="QIG71449.1"/>
    <property type="molecule type" value="Genomic_DNA"/>
</dbReference>
<dbReference type="SUPFAM" id="SSF69255">
    <property type="entry name" value="gp5 N-terminal domain-like"/>
    <property type="match status" value="1"/>
</dbReference>
<reference evidence="3 4" key="1">
    <citation type="submission" date="2020-01" db="EMBL/GenBank/DDBJ databases">
        <title>Patterns of diversity and host range of bacteriophage communities associated with bean-nodulatin bacteria.</title>
        <authorList>
            <person name="Vann Cauwenberghe J."/>
            <person name="Santamaria R.I."/>
            <person name="Bustos P."/>
            <person name="Juarez S."/>
            <person name="Gonzalez V."/>
        </authorList>
    </citation>
    <scope>NUCLEOTIDE SEQUENCE [LARGE SCALE GENOMIC DNA]</scope>
</reference>
<accession>A0A7S5RF17</accession>
<protein>
    <submittedName>
        <fullName evidence="3">Putative baseplate hub subunit and tail lysozyme protein</fullName>
    </submittedName>
</protein>
<dbReference type="Pfam" id="PF04717">
    <property type="entry name" value="Phage_base_V"/>
    <property type="match status" value="1"/>
</dbReference>
<name>A0A7S5RF17_9CAUD</name>
<organism evidence="3 4">
    <name type="scientific">Rhizobium phage RHph_TM30</name>
    <dbReference type="NCBI Taxonomy" id="2509764"/>
    <lineage>
        <taxon>Viruses</taxon>
        <taxon>Duplodnaviria</taxon>
        <taxon>Heunggongvirae</taxon>
        <taxon>Uroviricota</taxon>
        <taxon>Caudoviricetes</taxon>
        <taxon>Kleczkowskaviridae</taxon>
        <taxon>Cuauhnahuacvirus</taxon>
        <taxon>Cuauhnahuacvirus TM30</taxon>
    </lineage>
</organism>
<gene>
    <name evidence="3" type="ORF">EVB93_362</name>
</gene>
<feature type="compositionally biased region" description="Polar residues" evidence="1">
    <location>
        <begin position="10"/>
        <end position="19"/>
    </location>
</feature>
<evidence type="ECO:0000313" key="3">
    <source>
        <dbReference type="EMBL" id="QIG71449.1"/>
    </source>
</evidence>
<dbReference type="Gene3D" id="2.40.50.260">
    <property type="entry name" value="Nucleic acid-binding protein domain"/>
    <property type="match status" value="1"/>
</dbReference>
<evidence type="ECO:0000256" key="1">
    <source>
        <dbReference type="SAM" id="MobiDB-lite"/>
    </source>
</evidence>
<sequence length="202" mass="22311">MLLKPAEWMSKTNNLNKPQKGTVVDNKDPKKLGRVKVTIDGIYKGNTEDLPWVYPNQPTFQGGSGKGSQFSVPVIGSHLSVTFPHGNVYQPFYSGHWQSEKESTGDFDEDYPESYGWRDTSGNVYRQNKKKGTAEYIHMATEEDEGSSSTQSSDEPKLNMKIEKDGSLSLSLKGTINISAEGEINVTSNGEINVTGDKINLN</sequence>
<evidence type="ECO:0000259" key="2">
    <source>
        <dbReference type="Pfam" id="PF04717"/>
    </source>
</evidence>
<evidence type="ECO:0000313" key="4">
    <source>
        <dbReference type="Proteomes" id="UP000629603"/>
    </source>
</evidence>
<feature type="region of interest" description="Disordered" evidence="1">
    <location>
        <begin position="1"/>
        <end position="28"/>
    </location>
</feature>
<keyword evidence="4" id="KW-1185">Reference proteome</keyword>
<proteinExistence type="predicted"/>
<dbReference type="InterPro" id="IPR006531">
    <property type="entry name" value="Gp5/Vgr_OB"/>
</dbReference>
<dbReference type="Proteomes" id="UP000629603">
    <property type="component" value="Segment"/>
</dbReference>